<evidence type="ECO:0008006" key="3">
    <source>
        <dbReference type="Google" id="ProtNLM"/>
    </source>
</evidence>
<reference evidence="1" key="2">
    <citation type="submission" date="2021-02" db="EMBL/GenBank/DDBJ databases">
        <authorList>
            <person name="Kimball J.A."/>
            <person name="Haas M.W."/>
            <person name="Macchietto M."/>
            <person name="Kono T."/>
            <person name="Duquette J."/>
            <person name="Shao M."/>
        </authorList>
    </citation>
    <scope>NUCLEOTIDE SEQUENCE</scope>
    <source>
        <tissue evidence="1">Fresh leaf tissue</tissue>
    </source>
</reference>
<gene>
    <name evidence="1" type="ORF">GUJ93_ZPchr0010g8580</name>
</gene>
<sequence>MVVGAWPAMSGGGEGVWVLVGDGIPAGFVGDGVVAEVEVAPTVKVVRSSRTEGDSGNGERWLERGRRCGVKRSGAGVLFVLAASKREGSSKRQQRLEWRLKICTLASAHHFLKGTEVTRHAV</sequence>
<reference evidence="1" key="1">
    <citation type="journal article" date="2021" name="bioRxiv">
        <title>Whole Genome Assembly and Annotation of Northern Wild Rice, Zizania palustris L., Supports a Whole Genome Duplication in the Zizania Genus.</title>
        <authorList>
            <person name="Haas M."/>
            <person name="Kono T."/>
            <person name="Macchietto M."/>
            <person name="Millas R."/>
            <person name="McGilp L."/>
            <person name="Shao M."/>
            <person name="Duquette J."/>
            <person name="Hirsch C.N."/>
            <person name="Kimball J."/>
        </authorList>
    </citation>
    <scope>NUCLEOTIDE SEQUENCE</scope>
    <source>
        <tissue evidence="1">Fresh leaf tissue</tissue>
    </source>
</reference>
<organism evidence="1 2">
    <name type="scientific">Zizania palustris</name>
    <name type="common">Northern wild rice</name>
    <dbReference type="NCBI Taxonomy" id="103762"/>
    <lineage>
        <taxon>Eukaryota</taxon>
        <taxon>Viridiplantae</taxon>
        <taxon>Streptophyta</taxon>
        <taxon>Embryophyta</taxon>
        <taxon>Tracheophyta</taxon>
        <taxon>Spermatophyta</taxon>
        <taxon>Magnoliopsida</taxon>
        <taxon>Liliopsida</taxon>
        <taxon>Poales</taxon>
        <taxon>Poaceae</taxon>
        <taxon>BOP clade</taxon>
        <taxon>Oryzoideae</taxon>
        <taxon>Oryzeae</taxon>
        <taxon>Zizaniinae</taxon>
        <taxon>Zizania</taxon>
    </lineage>
</organism>
<dbReference type="Proteomes" id="UP000729402">
    <property type="component" value="Unassembled WGS sequence"/>
</dbReference>
<dbReference type="AlphaFoldDB" id="A0A8J5TBL6"/>
<keyword evidence="2" id="KW-1185">Reference proteome</keyword>
<dbReference type="EMBL" id="JAAALK010000082">
    <property type="protein sequence ID" value="KAG8083909.1"/>
    <property type="molecule type" value="Genomic_DNA"/>
</dbReference>
<evidence type="ECO:0000313" key="1">
    <source>
        <dbReference type="EMBL" id="KAG8083909.1"/>
    </source>
</evidence>
<name>A0A8J5TBL6_ZIZPA</name>
<protein>
    <recommendedName>
        <fullName evidence="3">DUF834 domain-containing protein</fullName>
    </recommendedName>
</protein>
<proteinExistence type="predicted"/>
<comment type="caution">
    <text evidence="1">The sequence shown here is derived from an EMBL/GenBank/DDBJ whole genome shotgun (WGS) entry which is preliminary data.</text>
</comment>
<evidence type="ECO:0000313" key="2">
    <source>
        <dbReference type="Proteomes" id="UP000729402"/>
    </source>
</evidence>
<accession>A0A8J5TBL6</accession>